<evidence type="ECO:0000313" key="5">
    <source>
        <dbReference type="Proteomes" id="UP000746471"/>
    </source>
</evidence>
<dbReference type="CDD" id="cd04301">
    <property type="entry name" value="NAT_SF"/>
    <property type="match status" value="1"/>
</dbReference>
<protein>
    <submittedName>
        <fullName evidence="4">GNAT family N-acetyltransferase</fullName>
    </submittedName>
</protein>
<gene>
    <name evidence="4" type="ORF">KHM83_04405</name>
</gene>
<dbReference type="PANTHER" id="PTHR43420">
    <property type="entry name" value="ACETYLTRANSFERASE"/>
    <property type="match status" value="1"/>
</dbReference>
<evidence type="ECO:0000313" key="4">
    <source>
        <dbReference type="EMBL" id="MBS7525918.1"/>
    </source>
</evidence>
<dbReference type="Pfam" id="PF00583">
    <property type="entry name" value="Acetyltransf_1"/>
    <property type="match status" value="1"/>
</dbReference>
<dbReference type="InterPro" id="IPR016181">
    <property type="entry name" value="Acyl_CoA_acyltransferase"/>
</dbReference>
<dbReference type="RefSeq" id="WP_213235704.1">
    <property type="nucleotide sequence ID" value="NZ_JAHBCL010000006.1"/>
</dbReference>
<dbReference type="InterPro" id="IPR000182">
    <property type="entry name" value="GNAT_dom"/>
</dbReference>
<comment type="caution">
    <text evidence="4">The sequence shown here is derived from an EMBL/GenBank/DDBJ whole genome shotgun (WGS) entry which is preliminary data.</text>
</comment>
<dbReference type="Proteomes" id="UP000746471">
    <property type="component" value="Unassembled WGS sequence"/>
</dbReference>
<keyword evidence="1" id="KW-0808">Transferase</keyword>
<reference evidence="4 5" key="1">
    <citation type="submission" date="2021-05" db="EMBL/GenBank/DDBJ databases">
        <title>Fusibacter ferrireducens sp. nov., an anaerobic, sulfur- and Fe-reducing bacterium isolated from the mangrove sediment.</title>
        <authorList>
            <person name="Qiu D."/>
        </authorList>
    </citation>
    <scope>NUCLEOTIDE SEQUENCE [LARGE SCALE GENOMIC DNA]</scope>
    <source>
        <strain evidence="4 5">DSM 12116</strain>
    </source>
</reference>
<proteinExistence type="predicted"/>
<evidence type="ECO:0000259" key="3">
    <source>
        <dbReference type="PROSITE" id="PS51186"/>
    </source>
</evidence>
<name>A0ABS5PLH4_9FIRM</name>
<dbReference type="Gene3D" id="3.40.630.30">
    <property type="match status" value="1"/>
</dbReference>
<dbReference type="SUPFAM" id="SSF55729">
    <property type="entry name" value="Acyl-CoA N-acyltransferases (Nat)"/>
    <property type="match status" value="1"/>
</dbReference>
<keyword evidence="5" id="KW-1185">Reference proteome</keyword>
<sequence length="154" mass="18433">MEYTFNDLSLESIDEIREAWERLNEEHQERSRYFKKFYANRTFEERFSIYRDYAPDDVFIEVVKNRKQEVIGYCISAIRNGLGEIDSLYVDERSREHGIGSNLMINALKWLKANGSDQIGLAVSQGNEQVFDFYQRFNFFPRKTYLMHKNPMED</sequence>
<dbReference type="InterPro" id="IPR050680">
    <property type="entry name" value="YpeA/RimI_acetyltransf"/>
</dbReference>
<keyword evidence="2" id="KW-0012">Acyltransferase</keyword>
<evidence type="ECO:0000256" key="1">
    <source>
        <dbReference type="ARBA" id="ARBA00022679"/>
    </source>
</evidence>
<feature type="domain" description="N-acetyltransferase" evidence="3">
    <location>
        <begin position="8"/>
        <end position="154"/>
    </location>
</feature>
<dbReference type="PROSITE" id="PS51186">
    <property type="entry name" value="GNAT"/>
    <property type="match status" value="1"/>
</dbReference>
<evidence type="ECO:0000256" key="2">
    <source>
        <dbReference type="ARBA" id="ARBA00023315"/>
    </source>
</evidence>
<accession>A0ABS5PLH4</accession>
<organism evidence="4 5">
    <name type="scientific">Fusibacter paucivorans</name>
    <dbReference type="NCBI Taxonomy" id="76009"/>
    <lineage>
        <taxon>Bacteria</taxon>
        <taxon>Bacillati</taxon>
        <taxon>Bacillota</taxon>
        <taxon>Clostridia</taxon>
        <taxon>Eubacteriales</taxon>
        <taxon>Eubacteriales Family XII. Incertae Sedis</taxon>
        <taxon>Fusibacter</taxon>
    </lineage>
</organism>
<dbReference type="EMBL" id="JAHBCL010000006">
    <property type="protein sequence ID" value="MBS7525918.1"/>
    <property type="molecule type" value="Genomic_DNA"/>
</dbReference>